<dbReference type="GO" id="GO:0003677">
    <property type="term" value="F:DNA binding"/>
    <property type="evidence" value="ECO:0007669"/>
    <property type="project" value="UniProtKB-KW"/>
</dbReference>
<keyword evidence="2" id="KW-0229">DNA integration</keyword>
<protein>
    <submittedName>
        <fullName evidence="4">Arm DNA-binding domain-containing protein</fullName>
    </submittedName>
</protein>
<dbReference type="InterPro" id="IPR025166">
    <property type="entry name" value="Integrase_DNA_bind_dom"/>
</dbReference>
<dbReference type="Pfam" id="PF13356">
    <property type="entry name" value="Arm-DNA-bind_3"/>
    <property type="match status" value="1"/>
</dbReference>
<gene>
    <name evidence="4" type="ORF">LL965_17015</name>
</gene>
<proteinExistence type="inferred from homology"/>
<dbReference type="EMBL" id="JAJGQJ010000050">
    <property type="protein sequence ID" value="MCC4621698.1"/>
    <property type="molecule type" value="Genomic_DNA"/>
</dbReference>
<accession>A0ABS8HHV1</accession>
<evidence type="ECO:0000256" key="1">
    <source>
        <dbReference type="ARBA" id="ARBA00008857"/>
    </source>
</evidence>
<name>A0ABS8HHV1_9XANT</name>
<keyword evidence="4" id="KW-0238">DNA-binding</keyword>
<comment type="caution">
    <text evidence="4">The sequence shown here is derived from an EMBL/GenBank/DDBJ whole genome shotgun (WGS) entry which is preliminary data.</text>
</comment>
<dbReference type="RefSeq" id="WP_053329530.1">
    <property type="nucleotide sequence ID" value="NZ_CAWLZN010000001.1"/>
</dbReference>
<dbReference type="PANTHER" id="PTHR30629:SF2">
    <property type="entry name" value="PROPHAGE INTEGRASE INTS-RELATED"/>
    <property type="match status" value="1"/>
</dbReference>
<reference evidence="4 5" key="1">
    <citation type="submission" date="2021-10" db="EMBL/GenBank/DDBJ databases">
        <title>Genome sequencing of Xanthomonas strains from NCPPB.</title>
        <authorList>
            <person name="Hussein R."/>
            <person name="Harrison J."/>
            <person name="Studholme D.J."/>
            <person name="Vicente J."/>
            <person name="Grant M."/>
        </authorList>
    </citation>
    <scope>NUCLEOTIDE SEQUENCE [LARGE SCALE GENOMIC DNA]</scope>
    <source>
        <strain evidence="4 5">NCPPB 101</strain>
    </source>
</reference>
<evidence type="ECO:0000256" key="2">
    <source>
        <dbReference type="ARBA" id="ARBA00022908"/>
    </source>
</evidence>
<dbReference type="PANTHER" id="PTHR30629">
    <property type="entry name" value="PROPHAGE INTEGRASE"/>
    <property type="match status" value="1"/>
</dbReference>
<evidence type="ECO:0000313" key="4">
    <source>
        <dbReference type="EMBL" id="MCC4621698.1"/>
    </source>
</evidence>
<dbReference type="InterPro" id="IPR050808">
    <property type="entry name" value="Phage_Integrase"/>
</dbReference>
<organism evidence="4 5">
    <name type="scientific">Xanthomonas cassavae CFBP 4642</name>
    <dbReference type="NCBI Taxonomy" id="1219375"/>
    <lineage>
        <taxon>Bacteria</taxon>
        <taxon>Pseudomonadati</taxon>
        <taxon>Pseudomonadota</taxon>
        <taxon>Gammaproteobacteria</taxon>
        <taxon>Lysobacterales</taxon>
        <taxon>Lysobacteraceae</taxon>
        <taxon>Xanthomonas</taxon>
    </lineage>
</organism>
<keyword evidence="5" id="KW-1185">Reference proteome</keyword>
<feature type="domain" description="Integrase DNA-binding" evidence="3">
    <location>
        <begin position="5"/>
        <end position="92"/>
    </location>
</feature>
<dbReference type="InterPro" id="IPR038488">
    <property type="entry name" value="Integrase_DNA-bd_sf"/>
</dbReference>
<sequence length="116" mass="12238">MGLITDAKARSLSPGGQAVPHGVITGLTLHPSPSQKGQGKWVLRYVSPATGKRRNAGLGAYPEVGIALAGKLAREMREQIAGGQDPLEVKAADHAKPKTPTFQEAAELLHAELRKL</sequence>
<dbReference type="Proteomes" id="UP001199206">
    <property type="component" value="Unassembled WGS sequence"/>
</dbReference>
<evidence type="ECO:0000313" key="5">
    <source>
        <dbReference type="Proteomes" id="UP001199206"/>
    </source>
</evidence>
<dbReference type="Gene3D" id="3.30.160.390">
    <property type="entry name" value="Integrase, DNA-binding domain"/>
    <property type="match status" value="1"/>
</dbReference>
<evidence type="ECO:0000259" key="3">
    <source>
        <dbReference type="Pfam" id="PF13356"/>
    </source>
</evidence>
<comment type="similarity">
    <text evidence="1">Belongs to the 'phage' integrase family.</text>
</comment>